<gene>
    <name evidence="1" type="ORF">P9271_20195</name>
</gene>
<dbReference type="InterPro" id="IPR052396">
    <property type="entry name" value="Meiotic_Drive_Suppr_Kinase"/>
</dbReference>
<evidence type="ECO:0000313" key="1">
    <source>
        <dbReference type="EMBL" id="MED4403635.1"/>
    </source>
</evidence>
<evidence type="ECO:0000313" key="2">
    <source>
        <dbReference type="Proteomes" id="UP001342826"/>
    </source>
</evidence>
<accession>A0ABU6P2P8</accession>
<dbReference type="SUPFAM" id="SSF56112">
    <property type="entry name" value="Protein kinase-like (PK-like)"/>
    <property type="match status" value="1"/>
</dbReference>
<keyword evidence="1" id="KW-0418">Kinase</keyword>
<dbReference type="GO" id="GO:0016301">
    <property type="term" value="F:kinase activity"/>
    <property type="evidence" value="ECO:0007669"/>
    <property type="project" value="UniProtKB-KW"/>
</dbReference>
<name>A0ABU6P2P8_9BACI</name>
<dbReference type="PANTHER" id="PTHR37171:SF1">
    <property type="entry name" value="SERINE_THREONINE-PROTEIN KINASE YRZF-RELATED"/>
    <property type="match status" value="1"/>
</dbReference>
<sequence>MENYKKLAESVKFTDKNKVHHQDTSLELIGTGRSAVVFKIRSTNKALKVFYPDKSKIAKEEAMIYKRLAGTPYFPTLYEDGENYLVIDYIDGKTIFECLVNGVRVTRDIINEVDAALSLAREKGLNPSDVHLRNLIVTSEGQMKIIDVARFRQTKDCTQWRDLKRAFYSLYEKRFFPKRIPEFLLNMIALLYKKSAFFSLSKEQ</sequence>
<dbReference type="PANTHER" id="PTHR37171">
    <property type="entry name" value="SERINE/THREONINE-PROTEIN KINASE YRZF-RELATED"/>
    <property type="match status" value="1"/>
</dbReference>
<dbReference type="RefSeq" id="WP_066225858.1">
    <property type="nucleotide sequence ID" value="NZ_JARTFQ010000006.1"/>
</dbReference>
<proteinExistence type="predicted"/>
<organism evidence="1 2">
    <name type="scientific">Metabacillus fastidiosus</name>
    <dbReference type="NCBI Taxonomy" id="1458"/>
    <lineage>
        <taxon>Bacteria</taxon>
        <taxon>Bacillati</taxon>
        <taxon>Bacillota</taxon>
        <taxon>Bacilli</taxon>
        <taxon>Bacillales</taxon>
        <taxon>Bacillaceae</taxon>
        <taxon>Metabacillus</taxon>
    </lineage>
</organism>
<dbReference type="EMBL" id="JARTFS010000018">
    <property type="protein sequence ID" value="MED4403635.1"/>
    <property type="molecule type" value="Genomic_DNA"/>
</dbReference>
<keyword evidence="1" id="KW-0808">Transferase</keyword>
<dbReference type="Gene3D" id="1.10.510.10">
    <property type="entry name" value="Transferase(Phosphotransferase) domain 1"/>
    <property type="match status" value="1"/>
</dbReference>
<dbReference type="InterPro" id="IPR011009">
    <property type="entry name" value="Kinase-like_dom_sf"/>
</dbReference>
<comment type="caution">
    <text evidence="1">The sequence shown here is derived from an EMBL/GenBank/DDBJ whole genome shotgun (WGS) entry which is preliminary data.</text>
</comment>
<keyword evidence="2" id="KW-1185">Reference proteome</keyword>
<dbReference type="GeneID" id="301139849"/>
<protein>
    <submittedName>
        <fullName evidence="1">Protein kinase family protein</fullName>
    </submittedName>
</protein>
<reference evidence="1 2" key="1">
    <citation type="submission" date="2023-03" db="EMBL/GenBank/DDBJ databases">
        <title>Bacillus Genome Sequencing.</title>
        <authorList>
            <person name="Dunlap C."/>
        </authorList>
    </citation>
    <scope>NUCLEOTIDE SEQUENCE [LARGE SCALE GENOMIC DNA]</scope>
    <source>
        <strain evidence="1 2">NRS-1717</strain>
    </source>
</reference>
<dbReference type="Proteomes" id="UP001342826">
    <property type="component" value="Unassembled WGS sequence"/>
</dbReference>